<reference evidence="4" key="1">
    <citation type="submission" date="2020-08" db="EMBL/GenBank/DDBJ databases">
        <title>Genome public.</title>
        <authorList>
            <person name="Liu C."/>
            <person name="Sun Q."/>
        </authorList>
    </citation>
    <scope>NUCLEOTIDE SEQUENCE</scope>
    <source>
        <strain evidence="4">NSJ-51</strain>
    </source>
</reference>
<proteinExistence type="predicted"/>
<dbReference type="NCBIfam" id="TIGR01891">
    <property type="entry name" value="amidohydrolases"/>
    <property type="match status" value="1"/>
</dbReference>
<dbReference type="PIRSF" id="PIRSF005962">
    <property type="entry name" value="Pept_M20D_amidohydro"/>
    <property type="match status" value="1"/>
</dbReference>
<dbReference type="CDD" id="cd03886">
    <property type="entry name" value="M20_Acy1"/>
    <property type="match status" value="1"/>
</dbReference>
<dbReference type="Pfam" id="PF01546">
    <property type="entry name" value="Peptidase_M20"/>
    <property type="match status" value="1"/>
</dbReference>
<sequence length="396" mass="42063">MIDATAILDSAEQFRSEILADRRNLHRSPEVGTCLPETSAYVKRRLTALGYEPEEICESGIIASITGEDTGRCILLRADMDALRITEQADLAFRSENGAMHACGHDMHAAMLLGAARLLRAHQNELKGTVKLVFQPDEEGFTGAKAMLAAGVLNDPRPQAGLALHVNSGTPSGLVLCGRGTFMAGCTLFRVTVRGVGCHGAMPETGVDPLNIAAHVYLALQTITAREIAAKTPAVVTIGKFSGGEAPNIIPQEAVLEGSIRTFDRELSAKIMHRIGVIAKGTAEAFRGSAAAEELASAPPLINDPELVDSMAGFAGELFGERSVYPLDEGGMGSEDFASYTYELPCAYLLLGAGTAAEDPRFGKPMHNENVVFNEDILTRGAALHAFSALKWLAGE</sequence>
<dbReference type="Pfam" id="PF07687">
    <property type="entry name" value="M20_dimer"/>
    <property type="match status" value="1"/>
</dbReference>
<feature type="binding site" evidence="2">
    <location>
        <position position="139"/>
    </location>
    <ligand>
        <name>Mn(2+)</name>
        <dbReference type="ChEBI" id="CHEBI:29035"/>
        <label>2</label>
    </ligand>
</feature>
<feature type="binding site" evidence="2">
    <location>
        <position position="367"/>
    </location>
    <ligand>
        <name>Mn(2+)</name>
        <dbReference type="ChEBI" id="CHEBI:29035"/>
        <label>2</label>
    </ligand>
</feature>
<dbReference type="PANTHER" id="PTHR11014">
    <property type="entry name" value="PEPTIDASE M20 FAMILY MEMBER"/>
    <property type="match status" value="1"/>
</dbReference>
<feature type="binding site" evidence="2">
    <location>
        <position position="103"/>
    </location>
    <ligand>
        <name>Mn(2+)</name>
        <dbReference type="ChEBI" id="CHEBI:29035"/>
        <label>2</label>
    </ligand>
</feature>
<comment type="caution">
    <text evidence="4">The sequence shown here is derived from an EMBL/GenBank/DDBJ whole genome shotgun (WGS) entry which is preliminary data.</text>
</comment>
<keyword evidence="1" id="KW-0378">Hydrolase</keyword>
<keyword evidence="2" id="KW-0479">Metal-binding</keyword>
<feature type="domain" description="Peptidase M20 dimerisation" evidence="3">
    <location>
        <begin position="189"/>
        <end position="275"/>
    </location>
</feature>
<dbReference type="RefSeq" id="WP_186908499.1">
    <property type="nucleotide sequence ID" value="NZ_JACOPP010000022.1"/>
</dbReference>
<dbReference type="EMBL" id="JACOPP010000022">
    <property type="protein sequence ID" value="MBC5734675.1"/>
    <property type="molecule type" value="Genomic_DNA"/>
</dbReference>
<dbReference type="FunFam" id="3.30.70.360:FF:000001">
    <property type="entry name" value="N-acetyldiaminopimelate deacetylase"/>
    <property type="match status" value="1"/>
</dbReference>
<dbReference type="InterPro" id="IPR036264">
    <property type="entry name" value="Bact_exopeptidase_dim_dom"/>
</dbReference>
<evidence type="ECO:0000313" key="5">
    <source>
        <dbReference type="Proteomes" id="UP000661435"/>
    </source>
</evidence>
<dbReference type="GO" id="GO:0046872">
    <property type="term" value="F:metal ion binding"/>
    <property type="evidence" value="ECO:0007669"/>
    <property type="project" value="UniProtKB-KW"/>
</dbReference>
<gene>
    <name evidence="4" type="ORF">H8S57_13220</name>
</gene>
<dbReference type="InterPro" id="IPR002933">
    <property type="entry name" value="Peptidase_M20"/>
</dbReference>
<name>A0A8J6MAP5_9FIRM</name>
<evidence type="ECO:0000256" key="2">
    <source>
        <dbReference type="PIRSR" id="PIRSR005962-1"/>
    </source>
</evidence>
<dbReference type="AlphaFoldDB" id="A0A8J6MAP5"/>
<dbReference type="Gene3D" id="3.40.630.10">
    <property type="entry name" value="Zn peptidases"/>
    <property type="match status" value="1"/>
</dbReference>
<dbReference type="GO" id="GO:0050118">
    <property type="term" value="F:N-acetyldiaminopimelate deacetylase activity"/>
    <property type="evidence" value="ECO:0007669"/>
    <property type="project" value="UniProtKB-ARBA"/>
</dbReference>
<dbReference type="SUPFAM" id="SSF55031">
    <property type="entry name" value="Bacterial exopeptidase dimerisation domain"/>
    <property type="match status" value="1"/>
</dbReference>
<dbReference type="InterPro" id="IPR017439">
    <property type="entry name" value="Amidohydrolase"/>
</dbReference>
<dbReference type="Gene3D" id="3.30.70.360">
    <property type="match status" value="1"/>
</dbReference>
<accession>A0A8J6MAP5</accession>
<protein>
    <submittedName>
        <fullName evidence="4">Amidohydrolase</fullName>
    </submittedName>
</protein>
<feature type="binding site" evidence="2">
    <location>
        <position position="165"/>
    </location>
    <ligand>
        <name>Mn(2+)</name>
        <dbReference type="ChEBI" id="CHEBI:29035"/>
        <label>2</label>
    </ligand>
</feature>
<evidence type="ECO:0000313" key="4">
    <source>
        <dbReference type="EMBL" id="MBC5734675.1"/>
    </source>
</evidence>
<keyword evidence="5" id="KW-1185">Reference proteome</keyword>
<dbReference type="SUPFAM" id="SSF53187">
    <property type="entry name" value="Zn-dependent exopeptidases"/>
    <property type="match status" value="1"/>
</dbReference>
<evidence type="ECO:0000256" key="1">
    <source>
        <dbReference type="ARBA" id="ARBA00022801"/>
    </source>
</evidence>
<evidence type="ECO:0000259" key="3">
    <source>
        <dbReference type="Pfam" id="PF07687"/>
    </source>
</evidence>
<dbReference type="GO" id="GO:0019877">
    <property type="term" value="P:diaminopimelate biosynthetic process"/>
    <property type="evidence" value="ECO:0007669"/>
    <property type="project" value="UniProtKB-ARBA"/>
</dbReference>
<organism evidence="4 5">
    <name type="scientific">Lawsonibacter hominis</name>
    <dbReference type="NCBI Taxonomy" id="2763053"/>
    <lineage>
        <taxon>Bacteria</taxon>
        <taxon>Bacillati</taxon>
        <taxon>Bacillota</taxon>
        <taxon>Clostridia</taxon>
        <taxon>Eubacteriales</taxon>
        <taxon>Oscillospiraceae</taxon>
        <taxon>Lawsonibacter</taxon>
    </lineage>
</organism>
<dbReference type="InterPro" id="IPR011650">
    <property type="entry name" value="Peptidase_M20_dimer"/>
</dbReference>
<comment type="cofactor">
    <cofactor evidence="2">
        <name>Mn(2+)</name>
        <dbReference type="ChEBI" id="CHEBI:29035"/>
    </cofactor>
    <text evidence="2">The Mn(2+) ion enhances activity.</text>
</comment>
<feature type="binding site" evidence="2">
    <location>
        <position position="105"/>
    </location>
    <ligand>
        <name>Mn(2+)</name>
        <dbReference type="ChEBI" id="CHEBI:29035"/>
        <label>2</label>
    </ligand>
</feature>
<dbReference type="PANTHER" id="PTHR11014:SF63">
    <property type="entry name" value="METALLOPEPTIDASE, PUTATIVE (AFU_ORTHOLOGUE AFUA_6G09600)-RELATED"/>
    <property type="match status" value="1"/>
</dbReference>
<keyword evidence="2" id="KW-0464">Manganese</keyword>
<dbReference type="Proteomes" id="UP000661435">
    <property type="component" value="Unassembled WGS sequence"/>
</dbReference>